<evidence type="ECO:0000256" key="3">
    <source>
        <dbReference type="ARBA" id="ARBA00022679"/>
    </source>
</evidence>
<keyword evidence="8" id="KW-0472">Membrane</keyword>
<name>A0AAW0JPE0_MYOGA</name>
<dbReference type="InterPro" id="IPR005331">
    <property type="entry name" value="Sulfotransferase"/>
</dbReference>
<keyword evidence="13" id="KW-1185">Reference proteome</keyword>
<dbReference type="PANTHER" id="PTHR12137:SF2">
    <property type="entry name" value="CARBOHYDRATE SULFOTRANSFERASE 10"/>
    <property type="match status" value="1"/>
</dbReference>
<comment type="similarity">
    <text evidence="2 11">Belongs to the sulfotransferase 2 family.</text>
</comment>
<keyword evidence="5 11" id="KW-0735">Signal-anchor</keyword>
<comment type="subcellular location">
    <subcellularLocation>
        <location evidence="1 11">Golgi apparatus membrane</location>
        <topology evidence="1 11">Single-pass type II membrane protein</topology>
    </subcellularLocation>
</comment>
<evidence type="ECO:0000256" key="1">
    <source>
        <dbReference type="ARBA" id="ARBA00004323"/>
    </source>
</evidence>
<proteinExistence type="inferred from homology"/>
<dbReference type="Proteomes" id="UP001488838">
    <property type="component" value="Unassembled WGS sequence"/>
</dbReference>
<evidence type="ECO:0000313" key="13">
    <source>
        <dbReference type="Proteomes" id="UP001488838"/>
    </source>
</evidence>
<evidence type="ECO:0000256" key="7">
    <source>
        <dbReference type="ARBA" id="ARBA00023034"/>
    </source>
</evidence>
<keyword evidence="3 11" id="KW-0808">Transferase</keyword>
<keyword evidence="6" id="KW-1133">Transmembrane helix</keyword>
<keyword evidence="7 11" id="KW-0333">Golgi apparatus</keyword>
<dbReference type="EMBL" id="JBBHLL010000026">
    <property type="protein sequence ID" value="KAK7828459.1"/>
    <property type="molecule type" value="Genomic_DNA"/>
</dbReference>
<reference evidence="12 13" key="1">
    <citation type="journal article" date="2023" name="bioRxiv">
        <title>Conserved and derived expression patterns and positive selection on dental genes reveal complex evolutionary context of ever-growing rodent molars.</title>
        <authorList>
            <person name="Calamari Z.T."/>
            <person name="Song A."/>
            <person name="Cohen E."/>
            <person name="Akter M."/>
            <person name="Roy R.D."/>
            <person name="Hallikas O."/>
            <person name="Christensen M.M."/>
            <person name="Li P."/>
            <person name="Marangoni P."/>
            <person name="Jernvall J."/>
            <person name="Klein O.D."/>
        </authorList>
    </citation>
    <scope>NUCLEOTIDE SEQUENCE [LARGE SCALE GENOMIC DNA]</scope>
    <source>
        <strain evidence="12">V071</strain>
    </source>
</reference>
<gene>
    <name evidence="12" type="ORF">U0070_008968</name>
</gene>
<evidence type="ECO:0000256" key="11">
    <source>
        <dbReference type="RuleBase" id="RU364020"/>
    </source>
</evidence>
<accession>A0AAW0JPE0</accession>
<dbReference type="InterPro" id="IPR018011">
    <property type="entry name" value="Carb_sulfotrans_8-10"/>
</dbReference>
<organism evidence="12 13">
    <name type="scientific">Myodes glareolus</name>
    <name type="common">Bank vole</name>
    <name type="synonym">Clethrionomys glareolus</name>
    <dbReference type="NCBI Taxonomy" id="447135"/>
    <lineage>
        <taxon>Eukaryota</taxon>
        <taxon>Metazoa</taxon>
        <taxon>Chordata</taxon>
        <taxon>Craniata</taxon>
        <taxon>Vertebrata</taxon>
        <taxon>Euteleostomi</taxon>
        <taxon>Mammalia</taxon>
        <taxon>Eutheria</taxon>
        <taxon>Euarchontoglires</taxon>
        <taxon>Glires</taxon>
        <taxon>Rodentia</taxon>
        <taxon>Myomorpha</taxon>
        <taxon>Muroidea</taxon>
        <taxon>Cricetidae</taxon>
        <taxon>Arvicolinae</taxon>
        <taxon>Myodes</taxon>
    </lineage>
</organism>
<dbReference type="Pfam" id="PF03567">
    <property type="entry name" value="Sulfotransfer_2"/>
    <property type="match status" value="1"/>
</dbReference>
<evidence type="ECO:0000313" key="12">
    <source>
        <dbReference type="EMBL" id="KAK7828459.1"/>
    </source>
</evidence>
<dbReference type="GO" id="GO:0030166">
    <property type="term" value="P:proteoglycan biosynthetic process"/>
    <property type="evidence" value="ECO:0007669"/>
    <property type="project" value="TreeGrafter"/>
</dbReference>
<sequence length="165" mass="18637">MKGLNSVIKLGTWHCYPPSHLWWSERNRPLKEVALLGGYSAKQEFVSLTTMPEARKFRGEKRFPEDTKPTGKLLSDGHPDQPQVYLERLELIRNACREEALRNLSHTEVSKFVLDRIFVCDKHRILFCQTPKVGNTQWKKVLIVLNGACGMGEGESGINGGCGLV</sequence>
<dbReference type="GO" id="GO:0008146">
    <property type="term" value="F:sulfotransferase activity"/>
    <property type="evidence" value="ECO:0007669"/>
    <property type="project" value="InterPro"/>
</dbReference>
<evidence type="ECO:0000256" key="8">
    <source>
        <dbReference type="ARBA" id="ARBA00023136"/>
    </source>
</evidence>
<dbReference type="GO" id="GO:0000139">
    <property type="term" value="C:Golgi membrane"/>
    <property type="evidence" value="ECO:0007669"/>
    <property type="project" value="UniProtKB-SubCell"/>
</dbReference>
<dbReference type="AlphaFoldDB" id="A0AAW0JPE0"/>
<evidence type="ECO:0000256" key="4">
    <source>
        <dbReference type="ARBA" id="ARBA00022692"/>
    </source>
</evidence>
<dbReference type="PANTHER" id="PTHR12137">
    <property type="entry name" value="CARBOHYDRATE SULFOTRANSFERASE"/>
    <property type="match status" value="1"/>
</dbReference>
<evidence type="ECO:0000256" key="5">
    <source>
        <dbReference type="ARBA" id="ARBA00022968"/>
    </source>
</evidence>
<dbReference type="GO" id="GO:0016051">
    <property type="term" value="P:carbohydrate biosynthetic process"/>
    <property type="evidence" value="ECO:0007669"/>
    <property type="project" value="InterPro"/>
</dbReference>
<comment type="caution">
    <text evidence="12">The sequence shown here is derived from an EMBL/GenBank/DDBJ whole genome shotgun (WGS) entry which is preliminary data.</text>
</comment>
<protein>
    <recommendedName>
        <fullName evidence="11">Carbohydrate sulfotransferase</fullName>
        <ecNumber evidence="11">2.8.2.-</ecNumber>
    </recommendedName>
</protein>
<keyword evidence="10 11" id="KW-0119">Carbohydrate metabolism</keyword>
<evidence type="ECO:0000256" key="6">
    <source>
        <dbReference type="ARBA" id="ARBA00022989"/>
    </source>
</evidence>
<evidence type="ECO:0000256" key="9">
    <source>
        <dbReference type="ARBA" id="ARBA00023180"/>
    </source>
</evidence>
<keyword evidence="4" id="KW-0812">Transmembrane</keyword>
<evidence type="ECO:0000256" key="2">
    <source>
        <dbReference type="ARBA" id="ARBA00006339"/>
    </source>
</evidence>
<keyword evidence="9 11" id="KW-0325">Glycoprotein</keyword>
<dbReference type="EC" id="2.8.2.-" evidence="11"/>
<evidence type="ECO:0000256" key="10">
    <source>
        <dbReference type="ARBA" id="ARBA00023277"/>
    </source>
</evidence>